<evidence type="ECO:0000256" key="7">
    <source>
        <dbReference type="SAM" id="Phobius"/>
    </source>
</evidence>
<evidence type="ECO:0000256" key="3">
    <source>
        <dbReference type="ARBA" id="ARBA00022692"/>
    </source>
</evidence>
<evidence type="ECO:0000313" key="9">
    <source>
        <dbReference type="Ensembl" id="ENSGAGP00000009187.1"/>
    </source>
</evidence>
<dbReference type="Proteomes" id="UP000291020">
    <property type="component" value="Unassembled WGS sequence"/>
</dbReference>
<name>A0A452H3H6_9SAUR</name>
<reference evidence="10" key="1">
    <citation type="journal article" date="2017" name="PLoS ONE">
        <title>The Agassiz's desert tortoise genome provides a resource for the conservation of a threatened species.</title>
        <authorList>
            <person name="Tollis M."/>
            <person name="DeNardo D.F."/>
            <person name="Cornelius J.A."/>
            <person name="Dolby G.A."/>
            <person name="Edwards T."/>
            <person name="Henen B.T."/>
            <person name="Karl A.E."/>
            <person name="Murphy R.W."/>
            <person name="Kusumi K."/>
        </authorList>
    </citation>
    <scope>NUCLEOTIDE SEQUENCE [LARGE SCALE GENOMIC DNA]</scope>
</reference>
<dbReference type="AlphaFoldDB" id="A0A452H3H6"/>
<feature type="signal peptide" evidence="8">
    <location>
        <begin position="1"/>
        <end position="19"/>
    </location>
</feature>
<evidence type="ECO:0000256" key="8">
    <source>
        <dbReference type="SAM" id="SignalP"/>
    </source>
</evidence>
<keyword evidence="5 7" id="KW-0472">Membrane</keyword>
<keyword evidence="4 7" id="KW-1133">Transmembrane helix</keyword>
<evidence type="ECO:0000256" key="6">
    <source>
        <dbReference type="SAM" id="MobiDB-lite"/>
    </source>
</evidence>
<organism evidence="9 10">
    <name type="scientific">Gopherus agassizii</name>
    <name type="common">Agassiz's desert tortoise</name>
    <dbReference type="NCBI Taxonomy" id="38772"/>
    <lineage>
        <taxon>Eukaryota</taxon>
        <taxon>Metazoa</taxon>
        <taxon>Chordata</taxon>
        <taxon>Craniata</taxon>
        <taxon>Vertebrata</taxon>
        <taxon>Euteleostomi</taxon>
        <taxon>Archelosauria</taxon>
        <taxon>Testudinata</taxon>
        <taxon>Testudines</taxon>
        <taxon>Cryptodira</taxon>
        <taxon>Durocryptodira</taxon>
        <taxon>Testudinoidea</taxon>
        <taxon>Testudinidae</taxon>
        <taxon>Gopherus</taxon>
    </lineage>
</organism>
<comment type="subcellular location">
    <subcellularLocation>
        <location evidence="1">Membrane</location>
        <topology evidence="1">Multi-pass membrane protein</topology>
    </subcellularLocation>
</comment>
<keyword evidence="8" id="KW-0732">Signal</keyword>
<comment type="similarity">
    <text evidence="2">Belongs to the ZIP transporter (TC 2.A.5) family.</text>
</comment>
<evidence type="ECO:0000256" key="5">
    <source>
        <dbReference type="ARBA" id="ARBA00023136"/>
    </source>
</evidence>
<accession>A0A452H3H6</accession>
<feature type="transmembrane region" description="Helical" evidence="7">
    <location>
        <begin position="474"/>
        <end position="497"/>
    </location>
</feature>
<evidence type="ECO:0000256" key="4">
    <source>
        <dbReference type="ARBA" id="ARBA00022989"/>
    </source>
</evidence>
<dbReference type="GO" id="GO:0005886">
    <property type="term" value="C:plasma membrane"/>
    <property type="evidence" value="ECO:0007669"/>
    <property type="project" value="TreeGrafter"/>
</dbReference>
<feature type="region of interest" description="Disordered" evidence="6">
    <location>
        <begin position="286"/>
        <end position="346"/>
    </location>
</feature>
<dbReference type="InterPro" id="IPR003689">
    <property type="entry name" value="ZIP"/>
</dbReference>
<evidence type="ECO:0000313" key="10">
    <source>
        <dbReference type="Proteomes" id="UP000291020"/>
    </source>
</evidence>
<dbReference type="InterPro" id="IPR050799">
    <property type="entry name" value="ZIP_Transporter"/>
</dbReference>
<dbReference type="PANTHER" id="PTHR12191:SF17">
    <property type="entry name" value="ZINC TRANSPORTER ZIP5"/>
    <property type="match status" value="1"/>
</dbReference>
<proteinExistence type="inferred from homology"/>
<feature type="transmembrane region" description="Helical" evidence="7">
    <location>
        <begin position="442"/>
        <end position="462"/>
    </location>
</feature>
<reference evidence="9" key="2">
    <citation type="submission" date="2025-08" db="UniProtKB">
        <authorList>
            <consortium name="Ensembl"/>
        </authorList>
    </citation>
    <scope>IDENTIFICATION</scope>
</reference>
<dbReference type="GO" id="GO:0140410">
    <property type="term" value="F:monoatomic cation:bicarbonate symporter activity"/>
    <property type="evidence" value="ECO:0007669"/>
    <property type="project" value="TreeGrafter"/>
</dbReference>
<dbReference type="PANTHER" id="PTHR12191">
    <property type="entry name" value="SOLUTE CARRIER FAMILY 39"/>
    <property type="match status" value="1"/>
</dbReference>
<dbReference type="GO" id="GO:0030003">
    <property type="term" value="P:intracellular monoatomic cation homeostasis"/>
    <property type="evidence" value="ECO:0007669"/>
    <property type="project" value="TreeGrafter"/>
</dbReference>
<feature type="chain" id="PRO_5019154066" evidence="8">
    <location>
        <begin position="20"/>
        <end position="507"/>
    </location>
</feature>
<protein>
    <submittedName>
        <fullName evidence="9">Uncharacterized protein</fullName>
    </submittedName>
</protein>
<keyword evidence="3 7" id="KW-0812">Transmembrane</keyword>
<sequence length="507" mass="54105">STRAVSRRLVLVCLPGALAGEAETSWHEDAEQEQGYYLQQLFGLYGENGTLSFHGLTRLLQSLGLGHVQVVEMEHEALGHGHVTHLDILEVQDNKHRHSHSALEHAGDPPGLPRLTLLERVLALDHSIVDHLHEDCLNVTQLLVNFGLNTGSQITPEQFTLLCPALLYQIDSRVCIRPGPPPPSCLTLLPLAVLGWGFLAITLISLPSALALLLVPFLGRDFGRLLLAFLVALAVGTLCGDALLHLWPHVRTGSPGPPGLSVLGGIYLLFLIEHLLGTLRHRRRQSCAAGRRPRSPSLDADGSRGLTLQASAPSPGEPGAGTRQPVPSVDGQTEELSHHGHSHGPAASSADIAWMVILGDGIHNLTDGLAIGAAFSDGVSSGLSTTVAVFCHELPHELGDLAMLLQAGLPVKRVLLSNLTSAFLAYLGMAVGTVVSQGASPITPWIFSITAGIFLYVALVDMVRGSWLCRKGPVTYFALQNLGFLLGAAIMLCIALFEGQMSFRVDL</sequence>
<feature type="transmembrane region" description="Helical" evidence="7">
    <location>
        <begin position="193"/>
        <end position="218"/>
    </location>
</feature>
<reference evidence="9" key="3">
    <citation type="submission" date="2025-09" db="UniProtKB">
        <authorList>
            <consortium name="Ensembl"/>
        </authorList>
    </citation>
    <scope>IDENTIFICATION</scope>
</reference>
<dbReference type="GO" id="GO:0005385">
    <property type="term" value="F:zinc ion transmembrane transporter activity"/>
    <property type="evidence" value="ECO:0007669"/>
    <property type="project" value="TreeGrafter"/>
</dbReference>
<dbReference type="Ensembl" id="ENSGAGT00000010550.1">
    <property type="protein sequence ID" value="ENSGAGP00000009187.1"/>
    <property type="gene ID" value="ENSGAGG00000007257.1"/>
</dbReference>
<dbReference type="Pfam" id="PF02535">
    <property type="entry name" value="Zip"/>
    <property type="match status" value="1"/>
</dbReference>
<dbReference type="GO" id="GO:0071578">
    <property type="term" value="P:zinc ion import across plasma membrane"/>
    <property type="evidence" value="ECO:0007669"/>
    <property type="project" value="TreeGrafter"/>
</dbReference>
<feature type="transmembrane region" description="Helical" evidence="7">
    <location>
        <begin position="414"/>
        <end position="436"/>
    </location>
</feature>
<feature type="transmembrane region" description="Helical" evidence="7">
    <location>
        <begin position="259"/>
        <end position="276"/>
    </location>
</feature>
<evidence type="ECO:0000256" key="2">
    <source>
        <dbReference type="ARBA" id="ARBA00006939"/>
    </source>
</evidence>
<feature type="transmembrane region" description="Helical" evidence="7">
    <location>
        <begin position="225"/>
        <end position="247"/>
    </location>
</feature>
<evidence type="ECO:0000256" key="1">
    <source>
        <dbReference type="ARBA" id="ARBA00004141"/>
    </source>
</evidence>
<keyword evidence="10" id="KW-1185">Reference proteome</keyword>